<sequence>MSLPTESRPPPITGRVRAGRRVPRRVLRRVLARVRAVLRPGRGRRGAGRRRPGGRRGRARLHPARRLSGRPSQGWRRRTLLPGDRARRRRLLRRLLLTPARPARRPLGRLGGHTTTPARRVGAAALPGRGPRRPRPVGRRRAGARPARVARRGGARRRPPRRGAAALADAAGHRREEERRRFSRDLHDGLGAFLAGIGFTVDAAGNALKADPERARGLLTQIRTQVAEAGAGVRRLVRGLRPPELAQLGLAGAVEHTAATLGAGGVEIEVTAGDVSGLPAAVEVTAYLVAREALTNAVRHGGPRRCAVRLGRTTDGFELSVRDDGSGLAPEAVPGVGLTSMRERVEELDGKLTIDAAPGGGTVVAAWIPL</sequence>
<dbReference type="GO" id="GO:0005886">
    <property type="term" value="C:plasma membrane"/>
    <property type="evidence" value="ECO:0007669"/>
    <property type="project" value="UniProtKB-SubCell"/>
</dbReference>
<dbReference type="PANTHER" id="PTHR24421:SF37">
    <property type="entry name" value="SENSOR HISTIDINE KINASE NARS"/>
    <property type="match status" value="1"/>
</dbReference>
<dbReference type="InterPro" id="IPR050482">
    <property type="entry name" value="Sensor_HK_TwoCompSys"/>
</dbReference>
<accession>A0A5R8ZD90</accession>
<evidence type="ECO:0000256" key="12">
    <source>
        <dbReference type="ARBA" id="ARBA00022723"/>
    </source>
</evidence>
<dbReference type="Pfam" id="PF02518">
    <property type="entry name" value="HATPase_c"/>
    <property type="match status" value="1"/>
</dbReference>
<evidence type="ECO:0000313" key="23">
    <source>
        <dbReference type="EMBL" id="TLP63768.1"/>
    </source>
</evidence>
<dbReference type="GO" id="GO:0046872">
    <property type="term" value="F:metal ion binding"/>
    <property type="evidence" value="ECO:0007669"/>
    <property type="project" value="UniProtKB-KW"/>
</dbReference>
<keyword evidence="18" id="KW-0472">Membrane</keyword>
<evidence type="ECO:0000256" key="21">
    <source>
        <dbReference type="SAM" id="MobiDB-lite"/>
    </source>
</evidence>
<feature type="compositionally biased region" description="Low complexity" evidence="21">
    <location>
        <begin position="117"/>
        <end position="129"/>
    </location>
</feature>
<dbReference type="InterPro" id="IPR036890">
    <property type="entry name" value="HATPase_C_sf"/>
</dbReference>
<dbReference type="EMBL" id="VANP01000002">
    <property type="protein sequence ID" value="TLP63768.1"/>
    <property type="molecule type" value="Genomic_DNA"/>
</dbReference>
<keyword evidence="13 23" id="KW-0418">Kinase</keyword>
<gene>
    <name evidence="23" type="ORF">FED44_05825</name>
</gene>
<organism evidence="23 24">
    <name type="scientific">Microbispora triticiradicis</name>
    <dbReference type="NCBI Taxonomy" id="2200763"/>
    <lineage>
        <taxon>Bacteria</taxon>
        <taxon>Bacillati</taxon>
        <taxon>Actinomycetota</taxon>
        <taxon>Actinomycetes</taxon>
        <taxon>Streptosporangiales</taxon>
        <taxon>Streptosporangiaceae</taxon>
        <taxon>Microbispora</taxon>
    </lineage>
</organism>
<dbReference type="Proteomes" id="UP000309033">
    <property type="component" value="Unassembled WGS sequence"/>
</dbReference>
<name>A0A5R8ZD90_9ACTN</name>
<keyword evidence="17" id="KW-0411">Iron-sulfur</keyword>
<feature type="compositionally biased region" description="Basic residues" evidence="21">
    <location>
        <begin position="41"/>
        <end position="68"/>
    </location>
</feature>
<feature type="region of interest" description="Disordered" evidence="21">
    <location>
        <begin position="38"/>
        <end position="78"/>
    </location>
</feature>
<evidence type="ECO:0000256" key="4">
    <source>
        <dbReference type="ARBA" id="ARBA00004651"/>
    </source>
</evidence>
<feature type="compositionally biased region" description="Basic residues" evidence="21">
    <location>
        <begin position="130"/>
        <end position="161"/>
    </location>
</feature>
<evidence type="ECO:0000256" key="18">
    <source>
        <dbReference type="ARBA" id="ARBA00023136"/>
    </source>
</evidence>
<evidence type="ECO:0000256" key="20">
    <source>
        <dbReference type="ARBA" id="ARBA00030800"/>
    </source>
</evidence>
<evidence type="ECO:0000256" key="10">
    <source>
        <dbReference type="ARBA" id="ARBA00022679"/>
    </source>
</evidence>
<keyword evidence="9" id="KW-0963">Cytoplasm</keyword>
<dbReference type="GO" id="GO:0000155">
    <property type="term" value="F:phosphorelay sensor kinase activity"/>
    <property type="evidence" value="ECO:0007669"/>
    <property type="project" value="InterPro"/>
</dbReference>
<dbReference type="CDD" id="cd16917">
    <property type="entry name" value="HATPase_UhpB-NarQ-NarX-like"/>
    <property type="match status" value="1"/>
</dbReference>
<evidence type="ECO:0000256" key="2">
    <source>
        <dbReference type="ARBA" id="ARBA00001966"/>
    </source>
</evidence>
<evidence type="ECO:0000256" key="7">
    <source>
        <dbReference type="ARBA" id="ARBA00022475"/>
    </source>
</evidence>
<comment type="function">
    <text evidence="19">Member of the two-component regulatory system NreB/NreC involved in the control of dissimilatory nitrate/nitrite reduction in response to oxygen. NreB functions as a direct oxygen sensor histidine kinase which is autophosphorylated, in the absence of oxygen, probably at the conserved histidine residue, and transfers its phosphate group probably to a conserved aspartate residue of NreC. NreB/NreC activates the expression of the nitrate (narGHJI) and nitrite (nir) reductase operons, as well as the putative nitrate transporter gene narT.</text>
</comment>
<keyword evidence="7" id="KW-1003">Cell membrane</keyword>
<dbReference type="PANTHER" id="PTHR24421">
    <property type="entry name" value="NITRATE/NITRITE SENSOR PROTEIN NARX-RELATED"/>
    <property type="match status" value="1"/>
</dbReference>
<dbReference type="InterPro" id="IPR011712">
    <property type="entry name" value="Sig_transdc_His_kin_sub3_dim/P"/>
</dbReference>
<dbReference type="InterPro" id="IPR003594">
    <property type="entry name" value="HATPase_dom"/>
</dbReference>
<dbReference type="Gene3D" id="3.30.565.10">
    <property type="entry name" value="Histidine kinase-like ATPase, C-terminal domain"/>
    <property type="match status" value="1"/>
</dbReference>
<evidence type="ECO:0000256" key="15">
    <source>
        <dbReference type="ARBA" id="ARBA00023004"/>
    </source>
</evidence>
<comment type="cofactor">
    <cofactor evidence="2">
        <name>[4Fe-4S] cluster</name>
        <dbReference type="ChEBI" id="CHEBI:49883"/>
    </cofactor>
</comment>
<dbReference type="SUPFAM" id="SSF55874">
    <property type="entry name" value="ATPase domain of HSP90 chaperone/DNA topoisomerase II/histidine kinase"/>
    <property type="match status" value="1"/>
</dbReference>
<feature type="domain" description="Histidine kinase" evidence="22">
    <location>
        <begin position="289"/>
        <end position="370"/>
    </location>
</feature>
<proteinExistence type="predicted"/>
<evidence type="ECO:0000256" key="5">
    <source>
        <dbReference type="ARBA" id="ARBA00012438"/>
    </source>
</evidence>
<evidence type="ECO:0000256" key="6">
    <source>
        <dbReference type="ARBA" id="ARBA00017322"/>
    </source>
</evidence>
<keyword evidence="24" id="KW-1185">Reference proteome</keyword>
<dbReference type="OrthoDB" id="227596at2"/>
<dbReference type="SMART" id="SM00387">
    <property type="entry name" value="HATPase_c"/>
    <property type="match status" value="1"/>
</dbReference>
<comment type="caution">
    <text evidence="23">The sequence shown here is derived from an EMBL/GenBank/DDBJ whole genome shotgun (WGS) entry which is preliminary data.</text>
</comment>
<dbReference type="InterPro" id="IPR004358">
    <property type="entry name" value="Sig_transdc_His_kin-like_C"/>
</dbReference>
<dbReference type="AlphaFoldDB" id="A0A5R8ZD90"/>
<keyword evidence="8" id="KW-0004">4Fe-4S</keyword>
<keyword evidence="12" id="KW-0479">Metal-binding</keyword>
<keyword evidence="11" id="KW-0812">Transmembrane</keyword>
<reference evidence="23" key="1">
    <citation type="submission" date="2019-05" db="EMBL/GenBank/DDBJ databases">
        <title>Isolation, diversity and antifungal activity of Actinobacteria from wheat.</title>
        <authorList>
            <person name="Yu B."/>
        </authorList>
    </citation>
    <scope>NUCLEOTIDE SEQUENCE [LARGE SCALE GENOMIC DNA]</scope>
    <source>
        <strain evidence="23">NEAU-HEGS1-5</strain>
    </source>
</reference>
<dbReference type="Pfam" id="PF07730">
    <property type="entry name" value="HisKA_3"/>
    <property type="match status" value="1"/>
</dbReference>
<keyword evidence="14" id="KW-1133">Transmembrane helix</keyword>
<dbReference type="PROSITE" id="PS50109">
    <property type="entry name" value="HIS_KIN"/>
    <property type="match status" value="1"/>
</dbReference>
<evidence type="ECO:0000313" key="24">
    <source>
        <dbReference type="Proteomes" id="UP000309033"/>
    </source>
</evidence>
<feature type="region of interest" description="Disordered" evidence="21">
    <location>
        <begin position="1"/>
        <end position="20"/>
    </location>
</feature>
<evidence type="ECO:0000256" key="14">
    <source>
        <dbReference type="ARBA" id="ARBA00022989"/>
    </source>
</evidence>
<dbReference type="PRINTS" id="PR00344">
    <property type="entry name" value="BCTRLSENSOR"/>
</dbReference>
<dbReference type="InterPro" id="IPR005467">
    <property type="entry name" value="His_kinase_dom"/>
</dbReference>
<dbReference type="Gene3D" id="1.20.5.1930">
    <property type="match status" value="1"/>
</dbReference>
<dbReference type="GO" id="GO:0051539">
    <property type="term" value="F:4 iron, 4 sulfur cluster binding"/>
    <property type="evidence" value="ECO:0007669"/>
    <property type="project" value="UniProtKB-KW"/>
</dbReference>
<evidence type="ECO:0000256" key="13">
    <source>
        <dbReference type="ARBA" id="ARBA00022777"/>
    </source>
</evidence>
<dbReference type="EC" id="2.7.13.3" evidence="5"/>
<evidence type="ECO:0000259" key="22">
    <source>
        <dbReference type="PROSITE" id="PS50109"/>
    </source>
</evidence>
<dbReference type="GO" id="GO:0046983">
    <property type="term" value="F:protein dimerization activity"/>
    <property type="evidence" value="ECO:0007669"/>
    <property type="project" value="InterPro"/>
</dbReference>
<feature type="compositionally biased region" description="Basic and acidic residues" evidence="21">
    <location>
        <begin position="171"/>
        <end position="180"/>
    </location>
</feature>
<evidence type="ECO:0000256" key="11">
    <source>
        <dbReference type="ARBA" id="ARBA00022692"/>
    </source>
</evidence>
<feature type="region of interest" description="Disordered" evidence="21">
    <location>
        <begin position="99"/>
        <end position="180"/>
    </location>
</feature>
<evidence type="ECO:0000256" key="17">
    <source>
        <dbReference type="ARBA" id="ARBA00023014"/>
    </source>
</evidence>
<dbReference type="GO" id="GO:0005737">
    <property type="term" value="C:cytoplasm"/>
    <property type="evidence" value="ECO:0007669"/>
    <property type="project" value="UniProtKB-SubCell"/>
</dbReference>
<evidence type="ECO:0000256" key="16">
    <source>
        <dbReference type="ARBA" id="ARBA00023012"/>
    </source>
</evidence>
<evidence type="ECO:0000256" key="1">
    <source>
        <dbReference type="ARBA" id="ARBA00000085"/>
    </source>
</evidence>
<evidence type="ECO:0000256" key="19">
    <source>
        <dbReference type="ARBA" id="ARBA00024827"/>
    </source>
</evidence>
<keyword evidence="16" id="KW-0902">Two-component regulatory system</keyword>
<comment type="catalytic activity">
    <reaction evidence="1">
        <text>ATP + protein L-histidine = ADP + protein N-phospho-L-histidine.</text>
        <dbReference type="EC" id="2.7.13.3"/>
    </reaction>
</comment>
<keyword evidence="15" id="KW-0408">Iron</keyword>
<evidence type="ECO:0000256" key="8">
    <source>
        <dbReference type="ARBA" id="ARBA00022485"/>
    </source>
</evidence>
<keyword evidence="10" id="KW-0808">Transferase</keyword>
<evidence type="ECO:0000256" key="3">
    <source>
        <dbReference type="ARBA" id="ARBA00004496"/>
    </source>
</evidence>
<comment type="subcellular location">
    <subcellularLocation>
        <location evidence="4">Cell membrane</location>
        <topology evidence="4">Multi-pass membrane protein</topology>
    </subcellularLocation>
    <subcellularLocation>
        <location evidence="3">Cytoplasm</location>
    </subcellularLocation>
</comment>
<protein>
    <recommendedName>
        <fullName evidence="6">Oxygen sensor histidine kinase NreB</fullName>
        <ecNumber evidence="5">2.7.13.3</ecNumber>
    </recommendedName>
    <alternativeName>
        <fullName evidence="20">Nitrogen regulation protein B</fullName>
    </alternativeName>
</protein>
<evidence type="ECO:0000256" key="9">
    <source>
        <dbReference type="ARBA" id="ARBA00022490"/>
    </source>
</evidence>